<sequence length="356" mass="39885">MHSFQKYRLSSPVSILIPIVLFFSFITHAVEDQEAKPNIENTDQQTQAALPSSYFYLGGKLGINHYQHGCESWSLDCDKNSFAAGVFTGFQFNENFALEAAYIDLGDAKASYLENGNAYQHTGSMKGLELSALGSMYLTEKVTAFAKAGVFNWHGENKGPFNKTTADDWSTTVGAGITYQLNDAWQARFEYQYFNNLGNDTIGGTNAHLTSIGISYQFGRTRPSIVTKTVVKFSPVELEEVTFPLLFDFDKSNLLLTDSLNVIINRLTKYRQAQVILRGYSDTKGNSDYNLALSKRRVDSIANYLIAAGVNETQIISEYFGEQYPVSDNTTEEHRHLNRNVKILLPKTFVNAPQEQ</sequence>
<evidence type="ECO:0000256" key="10">
    <source>
        <dbReference type="PROSITE-ProRule" id="PRU00473"/>
    </source>
</evidence>
<dbReference type="PANTHER" id="PTHR30329">
    <property type="entry name" value="STATOR ELEMENT OF FLAGELLAR MOTOR COMPLEX"/>
    <property type="match status" value="1"/>
</dbReference>
<name>A0A099L705_COLPS</name>
<dbReference type="Gene3D" id="3.30.1330.60">
    <property type="entry name" value="OmpA-like domain"/>
    <property type="match status" value="1"/>
</dbReference>
<dbReference type="GO" id="GO:0046930">
    <property type="term" value="C:pore complex"/>
    <property type="evidence" value="ECO:0007669"/>
    <property type="project" value="UniProtKB-KW"/>
</dbReference>
<comment type="subcellular location">
    <subcellularLocation>
        <location evidence="1">Cell outer membrane</location>
        <topology evidence="1">Multi-pass membrane protein</topology>
    </subcellularLocation>
</comment>
<dbReference type="GO" id="GO:0006811">
    <property type="term" value="P:monoatomic ion transport"/>
    <property type="evidence" value="ECO:0007669"/>
    <property type="project" value="UniProtKB-KW"/>
</dbReference>
<organism evidence="12 13">
    <name type="scientific">Colwellia psychrerythraea</name>
    <name type="common">Vibrio psychroerythus</name>
    <dbReference type="NCBI Taxonomy" id="28229"/>
    <lineage>
        <taxon>Bacteria</taxon>
        <taxon>Pseudomonadati</taxon>
        <taxon>Pseudomonadota</taxon>
        <taxon>Gammaproteobacteria</taxon>
        <taxon>Alteromonadales</taxon>
        <taxon>Colwelliaceae</taxon>
        <taxon>Colwellia</taxon>
    </lineage>
</organism>
<evidence type="ECO:0000259" key="11">
    <source>
        <dbReference type="PROSITE" id="PS51123"/>
    </source>
</evidence>
<evidence type="ECO:0000256" key="1">
    <source>
        <dbReference type="ARBA" id="ARBA00004571"/>
    </source>
</evidence>
<keyword evidence="4" id="KW-1134">Transmembrane beta strand</keyword>
<feature type="domain" description="OmpA-like" evidence="11">
    <location>
        <begin position="234"/>
        <end position="349"/>
    </location>
</feature>
<dbReference type="SUPFAM" id="SSF103088">
    <property type="entry name" value="OmpA-like"/>
    <property type="match status" value="1"/>
</dbReference>
<evidence type="ECO:0000313" key="12">
    <source>
        <dbReference type="EMBL" id="KGJ97653.1"/>
    </source>
</evidence>
<dbReference type="Proteomes" id="UP000029868">
    <property type="component" value="Unassembled WGS sequence"/>
</dbReference>
<dbReference type="PROSITE" id="PS51123">
    <property type="entry name" value="OMPA_2"/>
    <property type="match status" value="1"/>
</dbReference>
<dbReference type="Pfam" id="PF00691">
    <property type="entry name" value="OmpA"/>
    <property type="match status" value="1"/>
</dbReference>
<proteinExistence type="inferred from homology"/>
<dbReference type="OrthoDB" id="9805832at2"/>
<dbReference type="InterPro" id="IPR050330">
    <property type="entry name" value="Bact_OuterMem_StrucFunc"/>
</dbReference>
<evidence type="ECO:0000256" key="6">
    <source>
        <dbReference type="ARBA" id="ARBA00023065"/>
    </source>
</evidence>
<dbReference type="CDD" id="cd07185">
    <property type="entry name" value="OmpA_C-like"/>
    <property type="match status" value="1"/>
</dbReference>
<evidence type="ECO:0000256" key="8">
    <source>
        <dbReference type="ARBA" id="ARBA00023136"/>
    </source>
</evidence>
<dbReference type="GO" id="GO:0009279">
    <property type="term" value="C:cell outer membrane"/>
    <property type="evidence" value="ECO:0007669"/>
    <property type="project" value="UniProtKB-SubCell"/>
</dbReference>
<keyword evidence="3" id="KW-0813">Transport</keyword>
<evidence type="ECO:0000256" key="7">
    <source>
        <dbReference type="ARBA" id="ARBA00023114"/>
    </source>
</evidence>
<keyword evidence="8 10" id="KW-0472">Membrane</keyword>
<comment type="caution">
    <text evidence="12">The sequence shown here is derived from an EMBL/GenBank/DDBJ whole genome shotgun (WGS) entry which is preliminary data.</text>
</comment>
<dbReference type="InterPro" id="IPR036737">
    <property type="entry name" value="OmpA-like_sf"/>
</dbReference>
<dbReference type="Gene3D" id="2.40.160.20">
    <property type="match status" value="1"/>
</dbReference>
<dbReference type="PATRIC" id="fig|28229.3.peg.398"/>
<dbReference type="InterPro" id="IPR000498">
    <property type="entry name" value="OmpA-like_TM_dom"/>
</dbReference>
<gene>
    <name evidence="12" type="ORF">GAB14E_1242</name>
</gene>
<dbReference type="GO" id="GO:0015288">
    <property type="term" value="F:porin activity"/>
    <property type="evidence" value="ECO:0007669"/>
    <property type="project" value="UniProtKB-KW"/>
</dbReference>
<accession>A0A099L705</accession>
<evidence type="ECO:0000256" key="5">
    <source>
        <dbReference type="ARBA" id="ARBA00022692"/>
    </source>
</evidence>
<protein>
    <submittedName>
        <fullName evidence="12">OmpA/MotB domain protein</fullName>
    </submittedName>
</protein>
<dbReference type="InterPro" id="IPR011250">
    <property type="entry name" value="OMP/PagP_B-barrel"/>
</dbReference>
<keyword evidence="9" id="KW-0998">Cell outer membrane</keyword>
<evidence type="ECO:0000256" key="2">
    <source>
        <dbReference type="ARBA" id="ARBA00005710"/>
    </source>
</evidence>
<dbReference type="PANTHER" id="PTHR30329:SF21">
    <property type="entry name" value="LIPOPROTEIN YIAD-RELATED"/>
    <property type="match status" value="1"/>
</dbReference>
<reference evidence="12 13" key="1">
    <citation type="submission" date="2014-08" db="EMBL/GenBank/DDBJ databases">
        <title>Genomic and Phenotypic Diversity of Colwellia psychrerythraea strains from Disparate Marine Basins.</title>
        <authorList>
            <person name="Techtmann S.M."/>
            <person name="Stelling S.C."/>
            <person name="Utturkar S.M."/>
            <person name="Alshibli N."/>
            <person name="Harris A."/>
            <person name="Brown S.D."/>
            <person name="Hazen T.C."/>
        </authorList>
    </citation>
    <scope>NUCLEOTIDE SEQUENCE [LARGE SCALE GENOMIC DNA]</scope>
    <source>
        <strain evidence="12 13">GAB14E</strain>
    </source>
</reference>
<keyword evidence="7" id="KW-0626">Porin</keyword>
<evidence type="ECO:0000313" key="13">
    <source>
        <dbReference type="Proteomes" id="UP000029868"/>
    </source>
</evidence>
<dbReference type="InterPro" id="IPR006665">
    <property type="entry name" value="OmpA-like"/>
</dbReference>
<evidence type="ECO:0000256" key="9">
    <source>
        <dbReference type="ARBA" id="ARBA00023237"/>
    </source>
</evidence>
<dbReference type="EMBL" id="JQEC01000002">
    <property type="protein sequence ID" value="KGJ97653.1"/>
    <property type="molecule type" value="Genomic_DNA"/>
</dbReference>
<dbReference type="SUPFAM" id="SSF56925">
    <property type="entry name" value="OMPA-like"/>
    <property type="match status" value="1"/>
</dbReference>
<keyword evidence="6" id="KW-0406">Ion transport</keyword>
<dbReference type="InterPro" id="IPR006664">
    <property type="entry name" value="OMP_bac"/>
</dbReference>
<evidence type="ECO:0000256" key="3">
    <source>
        <dbReference type="ARBA" id="ARBA00022448"/>
    </source>
</evidence>
<dbReference type="RefSeq" id="WP_052093410.1">
    <property type="nucleotide sequence ID" value="NZ_JQEC01000002.1"/>
</dbReference>
<dbReference type="Pfam" id="PF01389">
    <property type="entry name" value="OmpA_membrane"/>
    <property type="match status" value="1"/>
</dbReference>
<dbReference type="AlphaFoldDB" id="A0A099L705"/>
<comment type="similarity">
    <text evidence="2">Belongs to the outer membrane OOP (TC 1.B.6) superfamily. OmpA family.</text>
</comment>
<dbReference type="PRINTS" id="PR01021">
    <property type="entry name" value="OMPADOMAIN"/>
</dbReference>
<keyword evidence="5" id="KW-0812">Transmembrane</keyword>
<evidence type="ECO:0000256" key="4">
    <source>
        <dbReference type="ARBA" id="ARBA00022452"/>
    </source>
</evidence>